<evidence type="ECO:0000313" key="3">
    <source>
        <dbReference type="EMBL" id="SHI53314.1"/>
    </source>
</evidence>
<evidence type="ECO:0008006" key="5">
    <source>
        <dbReference type="Google" id="ProtNLM"/>
    </source>
</evidence>
<evidence type="ECO:0000313" key="4">
    <source>
        <dbReference type="Proteomes" id="UP000184232"/>
    </source>
</evidence>
<protein>
    <recommendedName>
        <fullName evidence="5">N-acetyltransferase domain-containing protein</fullName>
    </recommendedName>
</protein>
<dbReference type="AlphaFoldDB" id="A0A1M6BXR5"/>
<keyword evidence="2" id="KW-0012">Acyltransferase</keyword>
<keyword evidence="4" id="KW-1185">Reference proteome</keyword>
<dbReference type="STRING" id="683124.SAMN05444337_0223"/>
<dbReference type="PANTHER" id="PTHR36449">
    <property type="entry name" value="ACETYLTRANSFERASE-RELATED"/>
    <property type="match status" value="1"/>
</dbReference>
<dbReference type="Proteomes" id="UP000184232">
    <property type="component" value="Unassembled WGS sequence"/>
</dbReference>
<keyword evidence="1" id="KW-0808">Transferase</keyword>
<reference evidence="3 4" key="1">
    <citation type="submission" date="2016-11" db="EMBL/GenBank/DDBJ databases">
        <authorList>
            <person name="Jaros S."/>
            <person name="Januszkiewicz K."/>
            <person name="Wedrychowicz H."/>
        </authorList>
    </citation>
    <scope>NUCLEOTIDE SEQUENCE [LARGE SCALE GENOMIC DNA]</scope>
    <source>
        <strain evidence="3 4">DSM 22807</strain>
    </source>
</reference>
<dbReference type="EMBL" id="FQZH01000001">
    <property type="protein sequence ID" value="SHI53314.1"/>
    <property type="molecule type" value="Genomic_DNA"/>
</dbReference>
<dbReference type="Gene3D" id="3.40.630.30">
    <property type="match status" value="1"/>
</dbReference>
<proteinExistence type="predicted"/>
<sequence>MGFLLDKCTLQVYNAQLLTFCDTFDCDNADLNDFFRDDALNYQSELLGKTYCFTLDENPKIIVCAFTISNDSIKTTHLPNSRKKKVIQEIPRQKQMRSYPAVLIGRLGVNKNYRFIQGETERTGKQLMDFIKSWFIDGANKTGCRFIVVDSYNTPGPLKYYSDNEFVPLFSTEDQEKEFTGLKPEDSLETRLMYYDLIVLSRESNLADNETNKSIWSTIAVFFRKLFS</sequence>
<evidence type="ECO:0000256" key="2">
    <source>
        <dbReference type="ARBA" id="ARBA00023315"/>
    </source>
</evidence>
<organism evidence="3 4">
    <name type="scientific">Flavobacterium haoranii</name>
    <dbReference type="NCBI Taxonomy" id="683124"/>
    <lineage>
        <taxon>Bacteria</taxon>
        <taxon>Pseudomonadati</taxon>
        <taxon>Bacteroidota</taxon>
        <taxon>Flavobacteriia</taxon>
        <taxon>Flavobacteriales</taxon>
        <taxon>Flavobacteriaceae</taxon>
        <taxon>Flavobacterium</taxon>
    </lineage>
</organism>
<dbReference type="PANTHER" id="PTHR36449:SF1">
    <property type="entry name" value="ACETYLTRANSFERASE"/>
    <property type="match status" value="1"/>
</dbReference>
<name>A0A1M6BXR5_9FLAO</name>
<accession>A0A1M6BXR5</accession>
<dbReference type="GO" id="GO:0016746">
    <property type="term" value="F:acyltransferase activity"/>
    <property type="evidence" value="ECO:0007669"/>
    <property type="project" value="UniProtKB-KW"/>
</dbReference>
<dbReference type="RefSeq" id="WP_072780632.1">
    <property type="nucleotide sequence ID" value="NZ_FQZH01000001.1"/>
</dbReference>
<gene>
    <name evidence="3" type="ORF">SAMN05444337_0223</name>
</gene>
<evidence type="ECO:0000256" key="1">
    <source>
        <dbReference type="ARBA" id="ARBA00022679"/>
    </source>
</evidence>